<reference evidence="3" key="1">
    <citation type="journal article" date="2015" name="Nature">
        <title>Complex archaea that bridge the gap between prokaryotes and eukaryotes.</title>
        <authorList>
            <person name="Spang A."/>
            <person name="Saw J.H."/>
            <person name="Jorgensen S.L."/>
            <person name="Zaremba-Niedzwiedzka K."/>
            <person name="Martijn J."/>
            <person name="Lind A.E."/>
            <person name="van Eijk R."/>
            <person name="Schleper C."/>
            <person name="Guy L."/>
            <person name="Ettema T.J."/>
        </authorList>
    </citation>
    <scope>NUCLEOTIDE SEQUENCE</scope>
</reference>
<protein>
    <recommendedName>
        <fullName evidence="2">FecR protein domain-containing protein</fullName>
    </recommendedName>
</protein>
<comment type="caution">
    <text evidence="3">The sequence shown here is derived from an EMBL/GenBank/DDBJ whole genome shotgun (WGS) entry which is preliminary data.</text>
</comment>
<dbReference type="Pfam" id="PF04773">
    <property type="entry name" value="FecR"/>
    <property type="match status" value="1"/>
</dbReference>
<organism evidence="3">
    <name type="scientific">marine sediment metagenome</name>
    <dbReference type="NCBI Taxonomy" id="412755"/>
    <lineage>
        <taxon>unclassified sequences</taxon>
        <taxon>metagenomes</taxon>
        <taxon>ecological metagenomes</taxon>
    </lineage>
</organism>
<gene>
    <name evidence="3" type="ORF">LCGC14_2513660</name>
</gene>
<evidence type="ECO:0000256" key="1">
    <source>
        <dbReference type="SAM" id="Phobius"/>
    </source>
</evidence>
<accession>A0A0F9DA42</accession>
<dbReference type="PANTHER" id="PTHR30273">
    <property type="entry name" value="PERIPLASMIC SIGNAL SENSOR AND SIGMA FACTOR ACTIVATOR FECR-RELATED"/>
    <property type="match status" value="1"/>
</dbReference>
<proteinExistence type="predicted"/>
<sequence length="228" mass="24935">MNEKAPKDILENNIRRLIATSGTKPRADFEWELAQTVLEEVHKERQSLRAKRLRRTVWAIGAAAVAAVIILAVNIWSPRAVSPKKPAPTKLAGRVKTLYGLVSVINGQAPQMVERIKDVRSGQWVETHSGSRAEILLANESKLFIEPRSLLQIADNITGQRIVLTKGVLGIEAGKQKPGELLTIETPGSEITVLGTKLEVHVVHKPDGNKQTRVSVTAGQVRMKSGGK</sequence>
<dbReference type="EMBL" id="LAZR01040375">
    <property type="protein sequence ID" value="KKL14636.1"/>
    <property type="molecule type" value="Genomic_DNA"/>
</dbReference>
<dbReference type="InterPro" id="IPR012373">
    <property type="entry name" value="Ferrdict_sens_TM"/>
</dbReference>
<feature type="non-terminal residue" evidence="3">
    <location>
        <position position="228"/>
    </location>
</feature>
<dbReference type="InterPro" id="IPR006860">
    <property type="entry name" value="FecR"/>
</dbReference>
<evidence type="ECO:0000313" key="3">
    <source>
        <dbReference type="EMBL" id="KKL14636.1"/>
    </source>
</evidence>
<keyword evidence="1" id="KW-0812">Transmembrane</keyword>
<keyword evidence="1" id="KW-0472">Membrane</keyword>
<evidence type="ECO:0000259" key="2">
    <source>
        <dbReference type="Pfam" id="PF04773"/>
    </source>
</evidence>
<feature type="domain" description="FecR protein" evidence="2">
    <location>
        <begin position="125"/>
        <end position="222"/>
    </location>
</feature>
<name>A0A0F9DA42_9ZZZZ</name>
<dbReference type="GO" id="GO:0016989">
    <property type="term" value="F:sigma factor antagonist activity"/>
    <property type="evidence" value="ECO:0007669"/>
    <property type="project" value="TreeGrafter"/>
</dbReference>
<dbReference type="PANTHER" id="PTHR30273:SF2">
    <property type="entry name" value="PROTEIN FECR"/>
    <property type="match status" value="1"/>
</dbReference>
<dbReference type="Gene3D" id="2.60.120.1440">
    <property type="match status" value="1"/>
</dbReference>
<dbReference type="AlphaFoldDB" id="A0A0F9DA42"/>
<keyword evidence="1" id="KW-1133">Transmembrane helix</keyword>
<feature type="transmembrane region" description="Helical" evidence="1">
    <location>
        <begin position="57"/>
        <end position="76"/>
    </location>
</feature>